<dbReference type="GO" id="GO:0003677">
    <property type="term" value="F:DNA binding"/>
    <property type="evidence" value="ECO:0007669"/>
    <property type="project" value="InterPro"/>
</dbReference>
<accession>A0A286UEX3</accession>
<dbReference type="CDD" id="cd00067">
    <property type="entry name" value="GAL4"/>
    <property type="match status" value="1"/>
</dbReference>
<feature type="domain" description="Copper-fist" evidence="8">
    <location>
        <begin position="38"/>
        <end position="84"/>
    </location>
</feature>
<feature type="compositionally biased region" description="Polar residues" evidence="6">
    <location>
        <begin position="1"/>
        <end position="18"/>
    </location>
</feature>
<protein>
    <recommendedName>
        <fullName evidence="11">Zn(2)-C6 fungal-type domain-containing protein</fullName>
    </recommendedName>
</protein>
<dbReference type="PANTHER" id="PTHR47338">
    <property type="entry name" value="ZN(II)2CYS6 TRANSCRIPTION FACTOR (EUROFUNG)-RELATED"/>
    <property type="match status" value="1"/>
</dbReference>
<evidence type="ECO:0000256" key="3">
    <source>
        <dbReference type="ARBA" id="ARBA00023015"/>
    </source>
</evidence>
<evidence type="ECO:0000259" key="8">
    <source>
        <dbReference type="PROSITE" id="PS50073"/>
    </source>
</evidence>
<dbReference type="GO" id="GO:0005634">
    <property type="term" value="C:nucleus"/>
    <property type="evidence" value="ECO:0007669"/>
    <property type="project" value="UniProtKB-SubCell"/>
</dbReference>
<dbReference type="SUPFAM" id="SSF57701">
    <property type="entry name" value="Zn2/Cys6 DNA-binding domain"/>
    <property type="match status" value="1"/>
</dbReference>
<dbReference type="GO" id="GO:0008270">
    <property type="term" value="F:zinc ion binding"/>
    <property type="evidence" value="ECO:0007669"/>
    <property type="project" value="InterPro"/>
</dbReference>
<evidence type="ECO:0000256" key="1">
    <source>
        <dbReference type="ARBA" id="ARBA00004123"/>
    </source>
</evidence>
<sequence length="779" mass="85776">MSTTSQPTHFDSEQSAQRSIKPRGKACLHCRRRKMRCDGVRPACNQCVRADRAGECEYADGESKTGTQLLYERLAELEKRYRELQSRRPASVTANMRNTGNISGVGNDGGLSRSSSRSRGGSRGGGRHGYTFNNYSTDGESGIVPLDTLLQSSSHLTPASVQQTQISQSSSEGTPPHHSVTYTDRGQELRFDTPPFEPSSNYSDPRTIFNPGDGGTTSNVNAPERPLPPTSNFDINELSPSVLDHLIQSFMTHSQQTGLTLLTEDKGRLEGMRGLSNHVMSCIYLWGAHFSPNKSYHSLKEPFLKIALSALPQLLQEPGGSLTNYSSPARPNFRGALALSGMLALYFFSNGRMLEGSYHTNLAVHLAICAGLPHVPCLQTWKSRLSSLPMRDFEAGLSSSANWTAENTSNDLIPYPRTETEALDLHYVLWNIFVLDRSWSAACGFPSSTRWGSVFGGNSNSTLGEQSMKDTIVTAWPQDRNLLLLNDDTDGETPMARYPQSPPTSTIDDFLMGVDLRPTTSILQMRAKSAALFEASTRLSSSFDENFALDSIVESLRRTIDNFLNMLPPHTIYNSPTTPSYQKSGLFTSYSVAYAAAIRLEFKLADVGYEKGLYTAPMSHLHGSGISEDRGVETVRDTILGYERLHSNYVDPGYQGQQHTTKSGPWAMATESGVVNAAVDKCLTTARYITNLVRCIGPEDYEYLEPIASPCWELAGQVFLRELKRMNHIGTQQLERDTIVSEIQTLINGLIYIGRVFPIGGIHAQNLSNGLQKLTASPI</sequence>
<dbReference type="InterPro" id="IPR001083">
    <property type="entry name" value="Cu_fist_DNA-bd_dom"/>
</dbReference>
<evidence type="ECO:0008006" key="11">
    <source>
        <dbReference type="Google" id="ProtNLM"/>
    </source>
</evidence>
<keyword evidence="4" id="KW-0804">Transcription</keyword>
<dbReference type="STRING" id="2282107.A0A286UEX3"/>
<dbReference type="Gene3D" id="4.10.240.10">
    <property type="entry name" value="Zn(2)-C6 fungal-type DNA-binding domain"/>
    <property type="match status" value="1"/>
</dbReference>
<feature type="region of interest" description="Disordered" evidence="6">
    <location>
        <begin position="84"/>
        <end position="138"/>
    </location>
</feature>
<keyword evidence="3" id="KW-0805">Transcription regulation</keyword>
<keyword evidence="2" id="KW-0479">Metal-binding</keyword>
<dbReference type="InterPro" id="IPR050815">
    <property type="entry name" value="TF_fung"/>
</dbReference>
<dbReference type="OrthoDB" id="2309723at2759"/>
<feature type="compositionally biased region" description="Polar residues" evidence="6">
    <location>
        <begin position="92"/>
        <end position="104"/>
    </location>
</feature>
<dbReference type="PANTHER" id="PTHR47338:SF29">
    <property type="entry name" value="ZN(2)-C6 FUNGAL-TYPE DOMAIN-CONTAINING PROTEIN"/>
    <property type="match status" value="1"/>
</dbReference>
<dbReference type="PROSITE" id="PS50048">
    <property type="entry name" value="ZN2_CY6_FUNGAL_2"/>
    <property type="match status" value="1"/>
</dbReference>
<comment type="subcellular location">
    <subcellularLocation>
        <location evidence="1">Nucleus</location>
    </subcellularLocation>
</comment>
<dbReference type="PROSITE" id="PS50073">
    <property type="entry name" value="COPPER_FIST_2"/>
    <property type="match status" value="1"/>
</dbReference>
<gene>
    <name evidence="9" type="ORF">PNOK_0662700</name>
</gene>
<name>A0A286UEX3_9AGAM</name>
<dbReference type="Pfam" id="PF00172">
    <property type="entry name" value="Zn_clus"/>
    <property type="match status" value="1"/>
</dbReference>
<feature type="domain" description="Zn(2)-C6 fungal-type" evidence="7">
    <location>
        <begin position="26"/>
        <end position="58"/>
    </location>
</feature>
<evidence type="ECO:0000313" key="9">
    <source>
        <dbReference type="EMBL" id="PAV18141.1"/>
    </source>
</evidence>
<dbReference type="InParanoid" id="A0A286UEX3"/>
<dbReference type="GO" id="GO:0000981">
    <property type="term" value="F:DNA-binding transcription factor activity, RNA polymerase II-specific"/>
    <property type="evidence" value="ECO:0007669"/>
    <property type="project" value="InterPro"/>
</dbReference>
<evidence type="ECO:0000256" key="5">
    <source>
        <dbReference type="ARBA" id="ARBA00023242"/>
    </source>
</evidence>
<evidence type="ECO:0000313" key="10">
    <source>
        <dbReference type="Proteomes" id="UP000217199"/>
    </source>
</evidence>
<evidence type="ECO:0000256" key="4">
    <source>
        <dbReference type="ARBA" id="ARBA00023163"/>
    </source>
</evidence>
<dbReference type="AlphaFoldDB" id="A0A286UEX3"/>
<dbReference type="InterPro" id="IPR001138">
    <property type="entry name" value="Zn2Cys6_DnaBD"/>
</dbReference>
<dbReference type="EMBL" id="NBII01000006">
    <property type="protein sequence ID" value="PAV18141.1"/>
    <property type="molecule type" value="Genomic_DNA"/>
</dbReference>
<dbReference type="CDD" id="cd12148">
    <property type="entry name" value="fungal_TF_MHR"/>
    <property type="match status" value="1"/>
</dbReference>
<evidence type="ECO:0000259" key="7">
    <source>
        <dbReference type="PROSITE" id="PS50048"/>
    </source>
</evidence>
<comment type="caution">
    <text evidence="9">The sequence shown here is derived from an EMBL/GenBank/DDBJ whole genome shotgun (WGS) entry which is preliminary data.</text>
</comment>
<feature type="region of interest" description="Disordered" evidence="6">
    <location>
        <begin position="156"/>
        <end position="222"/>
    </location>
</feature>
<feature type="region of interest" description="Disordered" evidence="6">
    <location>
        <begin position="1"/>
        <end position="24"/>
    </location>
</feature>
<organism evidence="9 10">
    <name type="scientific">Pyrrhoderma noxium</name>
    <dbReference type="NCBI Taxonomy" id="2282107"/>
    <lineage>
        <taxon>Eukaryota</taxon>
        <taxon>Fungi</taxon>
        <taxon>Dikarya</taxon>
        <taxon>Basidiomycota</taxon>
        <taxon>Agaricomycotina</taxon>
        <taxon>Agaricomycetes</taxon>
        <taxon>Hymenochaetales</taxon>
        <taxon>Hymenochaetaceae</taxon>
        <taxon>Pyrrhoderma</taxon>
    </lineage>
</organism>
<reference evidence="9 10" key="1">
    <citation type="journal article" date="2017" name="Mol. Ecol.">
        <title>Comparative and population genomic landscape of Phellinus noxius: A hypervariable fungus causing root rot in trees.</title>
        <authorList>
            <person name="Chung C.L."/>
            <person name="Lee T.J."/>
            <person name="Akiba M."/>
            <person name="Lee H.H."/>
            <person name="Kuo T.H."/>
            <person name="Liu D."/>
            <person name="Ke H.M."/>
            <person name="Yokoi T."/>
            <person name="Roa M.B."/>
            <person name="Lu M.J."/>
            <person name="Chang Y.Y."/>
            <person name="Ann P.J."/>
            <person name="Tsai J.N."/>
            <person name="Chen C.Y."/>
            <person name="Tzean S.S."/>
            <person name="Ota Y."/>
            <person name="Hattori T."/>
            <person name="Sahashi N."/>
            <person name="Liou R.F."/>
            <person name="Kikuchi T."/>
            <person name="Tsai I.J."/>
        </authorList>
    </citation>
    <scope>NUCLEOTIDE SEQUENCE [LARGE SCALE GENOMIC DNA]</scope>
    <source>
        <strain evidence="9 10">FFPRI411160</strain>
    </source>
</reference>
<dbReference type="Proteomes" id="UP000217199">
    <property type="component" value="Unassembled WGS sequence"/>
</dbReference>
<evidence type="ECO:0000256" key="2">
    <source>
        <dbReference type="ARBA" id="ARBA00022723"/>
    </source>
</evidence>
<dbReference type="GO" id="GO:0005507">
    <property type="term" value="F:copper ion binding"/>
    <property type="evidence" value="ECO:0007669"/>
    <property type="project" value="InterPro"/>
</dbReference>
<keyword evidence="10" id="KW-1185">Reference proteome</keyword>
<dbReference type="InterPro" id="IPR036864">
    <property type="entry name" value="Zn2-C6_fun-type_DNA-bd_sf"/>
</dbReference>
<dbReference type="PROSITE" id="PS00463">
    <property type="entry name" value="ZN2_CY6_FUNGAL_1"/>
    <property type="match status" value="1"/>
</dbReference>
<proteinExistence type="predicted"/>
<feature type="compositionally biased region" description="Low complexity" evidence="6">
    <location>
        <begin position="110"/>
        <end position="119"/>
    </location>
</feature>
<dbReference type="SMART" id="SM00066">
    <property type="entry name" value="GAL4"/>
    <property type="match status" value="1"/>
</dbReference>
<keyword evidence="5" id="KW-0539">Nucleus</keyword>
<feature type="compositionally biased region" description="Low complexity" evidence="6">
    <location>
        <begin position="160"/>
        <end position="171"/>
    </location>
</feature>
<evidence type="ECO:0000256" key="6">
    <source>
        <dbReference type="SAM" id="MobiDB-lite"/>
    </source>
</evidence>